<evidence type="ECO:0000256" key="1">
    <source>
        <dbReference type="ARBA" id="ARBA00004555"/>
    </source>
</evidence>
<protein>
    <recommendedName>
        <fullName evidence="11">Trafficking protein particle complex subunit 10</fullName>
    </recommendedName>
</protein>
<comment type="caution">
    <text evidence="9">The sequence shown here is derived from an EMBL/GenBank/DDBJ whole genome shotgun (WGS) entry which is preliminary data.</text>
</comment>
<evidence type="ECO:0000313" key="9">
    <source>
        <dbReference type="EMBL" id="CAK4031093.1"/>
    </source>
</evidence>
<evidence type="ECO:0000259" key="8">
    <source>
        <dbReference type="Pfam" id="PF24967"/>
    </source>
</evidence>
<feature type="domain" description="DUF7077" evidence="7">
    <location>
        <begin position="956"/>
        <end position="1073"/>
    </location>
</feature>
<evidence type="ECO:0000256" key="3">
    <source>
        <dbReference type="ARBA" id="ARBA00023034"/>
    </source>
</evidence>
<evidence type="ECO:0008006" key="11">
    <source>
        <dbReference type="Google" id="ProtNLM"/>
    </source>
</evidence>
<feature type="domain" description="TRAPPC10/Trs130 N-terminal" evidence="6">
    <location>
        <begin position="103"/>
        <end position="424"/>
    </location>
</feature>
<dbReference type="Pfam" id="PF23274">
    <property type="entry name" value="DUF7077"/>
    <property type="match status" value="1"/>
</dbReference>
<dbReference type="GO" id="GO:1990071">
    <property type="term" value="C:TRAPPII protein complex"/>
    <property type="evidence" value="ECO:0007669"/>
    <property type="project" value="InterPro"/>
</dbReference>
<accession>A0AAI8Z267</accession>
<keyword evidence="3" id="KW-0333">Golgi apparatus</keyword>
<gene>
    <name evidence="9" type="ORF">LECACI_7A006251</name>
</gene>
<dbReference type="InterPro" id="IPR055505">
    <property type="entry name" value="DUF7077"/>
</dbReference>
<dbReference type="InterPro" id="IPR056913">
    <property type="entry name" value="TRAPPC10/Trs130_N"/>
</dbReference>
<dbReference type="GO" id="GO:0006891">
    <property type="term" value="P:intra-Golgi vesicle-mediated transport"/>
    <property type="evidence" value="ECO:0007669"/>
    <property type="project" value="TreeGrafter"/>
</dbReference>
<keyword evidence="10" id="KW-1185">Reference proteome</keyword>
<organism evidence="9 10">
    <name type="scientific">Lecanosticta acicola</name>
    <dbReference type="NCBI Taxonomy" id="111012"/>
    <lineage>
        <taxon>Eukaryota</taxon>
        <taxon>Fungi</taxon>
        <taxon>Dikarya</taxon>
        <taxon>Ascomycota</taxon>
        <taxon>Pezizomycotina</taxon>
        <taxon>Dothideomycetes</taxon>
        <taxon>Dothideomycetidae</taxon>
        <taxon>Mycosphaerellales</taxon>
        <taxon>Mycosphaerellaceae</taxon>
        <taxon>Lecanosticta</taxon>
    </lineage>
</organism>
<dbReference type="EMBL" id="CAVMBE010000044">
    <property type="protein sequence ID" value="CAK4031093.1"/>
    <property type="molecule type" value="Genomic_DNA"/>
</dbReference>
<dbReference type="Pfam" id="PF12584">
    <property type="entry name" value="TRAPPC10"/>
    <property type="match status" value="1"/>
</dbReference>
<feature type="region of interest" description="Disordered" evidence="4">
    <location>
        <begin position="59"/>
        <end position="96"/>
    </location>
</feature>
<dbReference type="InterPro" id="IPR056916">
    <property type="entry name" value="NTS_TR130"/>
</dbReference>
<feature type="region of interest" description="Disordered" evidence="4">
    <location>
        <begin position="513"/>
        <end position="585"/>
    </location>
</feature>
<evidence type="ECO:0000259" key="5">
    <source>
        <dbReference type="Pfam" id="PF12584"/>
    </source>
</evidence>
<evidence type="ECO:0000256" key="2">
    <source>
        <dbReference type="ARBA" id="ARBA00022448"/>
    </source>
</evidence>
<feature type="compositionally biased region" description="Basic and acidic residues" evidence="4">
    <location>
        <begin position="553"/>
        <end position="571"/>
    </location>
</feature>
<dbReference type="GO" id="GO:0034498">
    <property type="term" value="P:early endosome to Golgi transport"/>
    <property type="evidence" value="ECO:0007669"/>
    <property type="project" value="TreeGrafter"/>
</dbReference>
<sequence length="1474" mass="164619">METTSQTSKVTVEYHDPAGVFSLVSRDIASRLPLRNLNWQSPPRPLRQIKSLHVEFVPDKDTQSSLRPTVSHTDSDGPTTSFDIVRGGGGDPRRNAVKERRHQIPGFRTSPYLKIYVLRCDDKDTYKTTSRRKIREWIRDNAQPDGKREDHDAFEWMILHVVIPDTIAASEPRWRESVKDPEELKERKGGSKLIGKSTRTVFDRLRADFNESGKSGQDRVAQIRLTKDRVPADLLPTPAVAQTLEESPQERENAWSHLISKFKTQILGPFDRRVRQYEADIAEQEARRSFPGWNFCTFFIHKEGLAKALESIGLVEDAVAIYDELSLDLESVLREIAAGEAQGTATSFAGYTDDIKQRILNLAEKHTNGISDHGTDPEATRDAAALFSKDYRERIVRSDISVFDFFCYIYSRQKALILRLANAKAIRVQLGANADREGGEDLVLTSEACWRASNFIHNAARCLRQDLANAATSGCSDVHALEVDGLVCSWTWAIAGQVLEDTAVPALLEITKHGAQEPPQVPNGKPRRPHTSTVLGANIHPQRTTSLPVNKAKQPELSRPQSEHRAHDDAMIRPSSSAGPDAAPPVGIPGQAELATYRAELVLLRRKMLEQLARQRGWYTGWSHVSHSKQMSMQNVSLEDATKDSVLAEGDQPSKELHTLGPTLRRSLETEQSFRLTYEQITDIAIRHYFAATQSKSTHALLGDLAVLKCQQGEYDSAASYFQHTLPLLATDSWNLMEFQTLRAYLDCLKHLGRHEDYAQNGLTLLMKSFAKKTDIKVPHTRFFPQVQDDALDISGLFADVLASSASLQKELIRPVKSFFEEITLDPEVRHQTDTDSFTLSLQLRHVLGDAVTLDQVRARLVSHEDPTQEIWLACDGNVTLLPSLNKIELVGTTVAYGAFLIDKIVLGAGKIHFVEELRPPPKPTPLGFTEFEPPTVTIVEPEKPPAFVYLYPAERAFGAEIRRSTSIHIDRPRHLDILLDAGRNEIEAIEIKLKPTSAGLRLHLADTIPNGIDLNKEEASKPGQILLRNLKSGGNASVTVPYTVEQSSKEIRVRVEIRYTTTQGIFTLLSLAKVFHELPLDVDVNDSFQLDALYSTFMVRTTNRVPFSILGAQLKDSPVYAIEAPPVLPLPLNIFESQPMNLVYKITRKTATSKTTMKKDAALALHVSYQPMDEILLQNLCEAFVEDLGRSDFGDLCRLLTPMLLERSRKFIRGADLEMAALLGEARIPDFDTVGWQELVATLRSDRRSRLEAWLRRWHADHVAVPVLCDEGRDTATHEIIISVDVPNVDMVFSASLHLQQLLVPAASGRQSLVLGEPVQATVQIKSTAQWSAKSIFPNVPTFKIQGDNERPTSFVCDVSTDNDTWIVGGQRRCHFVPQNDKEHSVHVILIPLKLGTHPLPFVEVQQESSDPESNDRELDDGHVSCHTHYENAGKLVQVIRNVRTSRIDIPEALAAVALPPSRPGTASTKEAG</sequence>
<feature type="compositionally biased region" description="Polar residues" evidence="4">
    <location>
        <begin position="531"/>
        <end position="548"/>
    </location>
</feature>
<name>A0AAI8Z267_9PEZI</name>
<evidence type="ECO:0000259" key="6">
    <source>
        <dbReference type="Pfam" id="PF23036"/>
    </source>
</evidence>
<dbReference type="GO" id="GO:0005829">
    <property type="term" value="C:cytosol"/>
    <property type="evidence" value="ECO:0007669"/>
    <property type="project" value="GOC"/>
</dbReference>
<comment type="subcellular location">
    <subcellularLocation>
        <location evidence="1">Golgi apparatus</location>
    </subcellularLocation>
</comment>
<keyword evidence="2" id="KW-0813">Transport</keyword>
<evidence type="ECO:0000313" key="10">
    <source>
        <dbReference type="Proteomes" id="UP001296104"/>
    </source>
</evidence>
<feature type="domain" description="Trs130 NTS" evidence="8">
    <location>
        <begin position="641"/>
        <end position="754"/>
    </location>
</feature>
<evidence type="ECO:0000259" key="7">
    <source>
        <dbReference type="Pfam" id="PF23274"/>
    </source>
</evidence>
<dbReference type="Pfam" id="PF23036">
    <property type="entry name" value="TRAPPC10_1st"/>
    <property type="match status" value="1"/>
</dbReference>
<feature type="domain" description="TRAPPC10/Trs130 C-terminal" evidence="5">
    <location>
        <begin position="1285"/>
        <end position="1441"/>
    </location>
</feature>
<feature type="compositionally biased region" description="Polar residues" evidence="4">
    <location>
        <begin position="63"/>
        <end position="82"/>
    </location>
</feature>
<dbReference type="Pfam" id="PF24967">
    <property type="entry name" value="NTS_TR130"/>
    <property type="match status" value="1"/>
</dbReference>
<dbReference type="Proteomes" id="UP001296104">
    <property type="component" value="Unassembled WGS sequence"/>
</dbReference>
<dbReference type="PANTHER" id="PTHR13251:SF3">
    <property type="entry name" value="TRAFFICKING PROTEIN PARTICLE COMPLEX SUBUNIT 10"/>
    <property type="match status" value="1"/>
</dbReference>
<dbReference type="Pfam" id="PF24965">
    <property type="entry name" value="TRS130_4HB"/>
    <property type="match status" value="1"/>
</dbReference>
<dbReference type="InterPro" id="IPR022233">
    <property type="entry name" value="TRAPPC10/Trs130_C"/>
</dbReference>
<reference evidence="9" key="1">
    <citation type="submission" date="2023-11" db="EMBL/GenBank/DDBJ databases">
        <authorList>
            <person name="Alioto T."/>
            <person name="Alioto T."/>
            <person name="Gomez Garrido J."/>
        </authorList>
    </citation>
    <scope>NUCLEOTIDE SEQUENCE</scope>
</reference>
<dbReference type="InterPro" id="IPR045126">
    <property type="entry name" value="TRAPPC10/Trs130"/>
</dbReference>
<dbReference type="PANTHER" id="PTHR13251">
    <property type="entry name" value="EPILEPSY HOLOPROSENCEPHALY CANDIDATE 1/TMEM1"/>
    <property type="match status" value="1"/>
</dbReference>
<evidence type="ECO:0000256" key="4">
    <source>
        <dbReference type="SAM" id="MobiDB-lite"/>
    </source>
</evidence>
<proteinExistence type="predicted"/>